<evidence type="ECO:0000256" key="2">
    <source>
        <dbReference type="SAM" id="Phobius"/>
    </source>
</evidence>
<keyword evidence="2" id="KW-0812">Transmembrane</keyword>
<protein>
    <recommendedName>
        <fullName evidence="3">Calcineurin-like phosphoesterase domain-containing protein</fullName>
    </recommendedName>
</protein>
<dbReference type="PANTHER" id="PTHR45867">
    <property type="entry name" value="PURPLE ACID PHOSPHATASE"/>
    <property type="match status" value="1"/>
</dbReference>
<evidence type="ECO:0000259" key="3">
    <source>
        <dbReference type="Pfam" id="PF00149"/>
    </source>
</evidence>
<keyword evidence="2" id="KW-0472">Membrane</keyword>
<dbReference type="AlphaFoldDB" id="A0A1F5EQU2"/>
<accession>A0A1F5EQU2</accession>
<proteinExistence type="predicted"/>
<name>A0A1F5EQU2_9BACT</name>
<feature type="domain" description="Calcineurin-like phosphoesterase" evidence="3">
    <location>
        <begin position="221"/>
        <end position="414"/>
    </location>
</feature>
<sequence>MVIRKLVGRVSMVRLLLAGLLLAGFGIVLILVQREVRFSLRAATSEKVRVFVSPEATTLPPDQSLTVRLDTKGKKVVFADLVVEFDASKVQLKNEVELGPVLNRVIVKTEKGEANSTGKIRVAVGLDPLTRANPVVGEILIASLKFDSNTSQSDTSTVVGINGVQVVDIEARELLFESGGSILTLNPVLPTNSPTPTRTPTPAPLVSTATPIPTNAPGSFTFGAAGDIGGRTYRGGVVLTEVAKNNLNFFLALGDLSYNHVTPESAWCDFVKGYVGSSFPFELVAGNHEDSGPDGNIINFANCLPNRISGMVGKYAREFYFDYPQSLPLARFIMISPGLDFSDDSEGYYSYSSGVHRTWLVNAIDSARAAGIGWIIVGKHYPCIVMGLGCDSGTEVMNLLLEKKVDLVLEGHKHGVQISKLLGKAGSSNCVSSPSFYPSVCIVNSTTSSGRTYTKGQGTIFYMVGSGGASLTSFDLSDPEQVYFARWSGSSFNPTHGFAKINVTSNRLQVDFIKAPVTAANGGGGNFSDSFAIAPSSSPNASPSPTRTPTPTPLVSTATPPPTQPPIGDGTCFLNGFARVDCGGFDSLTDSDNYTNEFILNQVRAGNRNIAAGGAWWGPTDKFYENQVWVVNRSIFPERKRFNSGDVITQSMTCLKPGKYPAKGTAKNTLSGSHNLVIQRSGGSYRSLSQNTVENFVNMTLTAEGGADSYELRTRCLAKEGSTNNFGDGSAASGDGLQVNINQVIWFNRDPGTGGTGAAHHPVLPATAYDILDAHAWYEKLGYAYATIDGARDEGRGNLSPIQLLGGTVKGNLTVYGFGSRGTSTSTDRLSTVHHIELRIDQNGDDYTVQRLFVPATELGGIGSTWKSRQAMTLDTRKVADGWHILSWHAHIIDHQNPFPRDGKQLASEIKIPICVANNNPAACS</sequence>
<dbReference type="InterPro" id="IPR029052">
    <property type="entry name" value="Metallo-depent_PP-like"/>
</dbReference>
<dbReference type="Pfam" id="PF00149">
    <property type="entry name" value="Metallophos"/>
    <property type="match status" value="1"/>
</dbReference>
<comment type="caution">
    <text evidence="4">The sequence shown here is derived from an EMBL/GenBank/DDBJ whole genome shotgun (WGS) entry which is preliminary data.</text>
</comment>
<keyword evidence="2" id="KW-1133">Transmembrane helix</keyword>
<dbReference type="Proteomes" id="UP000177390">
    <property type="component" value="Unassembled WGS sequence"/>
</dbReference>
<gene>
    <name evidence="4" type="ORF">A3D09_04460</name>
</gene>
<dbReference type="Gene3D" id="3.60.21.10">
    <property type="match status" value="1"/>
</dbReference>
<feature type="region of interest" description="Disordered" evidence="1">
    <location>
        <begin position="531"/>
        <end position="570"/>
    </location>
</feature>
<dbReference type="EMBL" id="MFAH01000074">
    <property type="protein sequence ID" value="OGD69773.1"/>
    <property type="molecule type" value="Genomic_DNA"/>
</dbReference>
<organism evidence="4 5">
    <name type="scientific">Candidatus Collierbacteria bacterium RIFCSPHIGHO2_02_FULL_49_10</name>
    <dbReference type="NCBI Taxonomy" id="1817723"/>
    <lineage>
        <taxon>Bacteria</taxon>
        <taxon>Candidatus Collieribacteriota</taxon>
    </lineage>
</organism>
<evidence type="ECO:0000313" key="4">
    <source>
        <dbReference type="EMBL" id="OGD69773.1"/>
    </source>
</evidence>
<feature type="transmembrane region" description="Helical" evidence="2">
    <location>
        <begin position="12"/>
        <end position="32"/>
    </location>
</feature>
<reference evidence="4 5" key="1">
    <citation type="journal article" date="2016" name="Nat. Commun.">
        <title>Thousands of microbial genomes shed light on interconnected biogeochemical processes in an aquifer system.</title>
        <authorList>
            <person name="Anantharaman K."/>
            <person name="Brown C.T."/>
            <person name="Hug L.A."/>
            <person name="Sharon I."/>
            <person name="Castelle C.J."/>
            <person name="Probst A.J."/>
            <person name="Thomas B.C."/>
            <person name="Singh A."/>
            <person name="Wilkins M.J."/>
            <person name="Karaoz U."/>
            <person name="Brodie E.L."/>
            <person name="Williams K.H."/>
            <person name="Hubbard S.S."/>
            <person name="Banfield J.F."/>
        </authorList>
    </citation>
    <scope>NUCLEOTIDE SEQUENCE [LARGE SCALE GENOMIC DNA]</scope>
</reference>
<evidence type="ECO:0000256" key="1">
    <source>
        <dbReference type="SAM" id="MobiDB-lite"/>
    </source>
</evidence>
<dbReference type="SUPFAM" id="SSF56300">
    <property type="entry name" value="Metallo-dependent phosphatases"/>
    <property type="match status" value="1"/>
</dbReference>
<feature type="compositionally biased region" description="Low complexity" evidence="1">
    <location>
        <begin position="531"/>
        <end position="545"/>
    </location>
</feature>
<dbReference type="GO" id="GO:0016787">
    <property type="term" value="F:hydrolase activity"/>
    <property type="evidence" value="ECO:0007669"/>
    <property type="project" value="InterPro"/>
</dbReference>
<dbReference type="InterPro" id="IPR004843">
    <property type="entry name" value="Calcineurin-like_PHP"/>
</dbReference>
<dbReference type="PANTHER" id="PTHR45867:SF3">
    <property type="entry name" value="ACID PHOSPHATASE TYPE 7"/>
    <property type="match status" value="1"/>
</dbReference>
<evidence type="ECO:0000313" key="5">
    <source>
        <dbReference type="Proteomes" id="UP000177390"/>
    </source>
</evidence>